<name>A0A6A7GB43_9CRUS</name>
<feature type="transmembrane region" description="Helical" evidence="5">
    <location>
        <begin position="50"/>
        <end position="66"/>
    </location>
</feature>
<reference evidence="7" key="1">
    <citation type="submission" date="2017-11" db="EMBL/GenBank/DDBJ databases">
        <title>The sensing device of the deep-sea amphipod.</title>
        <authorList>
            <person name="Kobayashi H."/>
            <person name="Nagahama T."/>
            <person name="Arai W."/>
            <person name="Sasagawa Y."/>
            <person name="Umeda M."/>
            <person name="Hayashi T."/>
            <person name="Nikaido I."/>
            <person name="Watanabe H."/>
            <person name="Oguri K."/>
            <person name="Kitazato H."/>
            <person name="Fujioka K."/>
            <person name="Kido Y."/>
            <person name="Takami H."/>
        </authorList>
    </citation>
    <scope>NUCLEOTIDE SEQUENCE</scope>
    <source>
        <tissue evidence="7">Whole body</tissue>
    </source>
</reference>
<keyword evidence="2 5" id="KW-0812">Transmembrane</keyword>
<dbReference type="EMBL" id="IACT01009378">
    <property type="protein sequence ID" value="LAC28488.1"/>
    <property type="molecule type" value="mRNA"/>
</dbReference>
<evidence type="ECO:0000259" key="6">
    <source>
        <dbReference type="Pfam" id="PF04116"/>
    </source>
</evidence>
<sequence length="313" mass="36069">MVFLPTPFPLPIVECLRYQPNDVESTKAAPIAADHKPTFAEKLFGRPVRIAGYLLVTYVLYFYFSPPLEAAKTIQRDWIQYIIIRNLVTMMVFYGGWHLFLYGGTLPTGPLLKKLRILKFNQHEFSYPVYHDAFFTTLGWLVSSGYEIILLHLWASGVLPTYANLSDYPIWSTAYFAFGAFWHEFHFYWGHRLLHTSFLYRWVHSLHHEARNPGPFSGLSMHPIEHLIYFSSVVTAFVVPLHPMHLLYQASYSRLAPISGHDGFDSPAGGSLDHYLHHVKTTVNFGTALVPLDKLFGTWDDGSEWRKQKAKEQ</sequence>
<accession>A0A6A7GB43</accession>
<feature type="domain" description="Fatty acid hydroxylase" evidence="6">
    <location>
        <begin position="176"/>
        <end position="298"/>
    </location>
</feature>
<evidence type="ECO:0000256" key="4">
    <source>
        <dbReference type="ARBA" id="ARBA00023136"/>
    </source>
</evidence>
<dbReference type="Pfam" id="PF04116">
    <property type="entry name" value="FA_hydroxylase"/>
    <property type="match status" value="1"/>
</dbReference>
<evidence type="ECO:0000256" key="2">
    <source>
        <dbReference type="ARBA" id="ARBA00022692"/>
    </source>
</evidence>
<organism evidence="7">
    <name type="scientific">Hirondellea gigas</name>
    <dbReference type="NCBI Taxonomy" id="1518452"/>
    <lineage>
        <taxon>Eukaryota</taxon>
        <taxon>Metazoa</taxon>
        <taxon>Ecdysozoa</taxon>
        <taxon>Arthropoda</taxon>
        <taxon>Crustacea</taxon>
        <taxon>Multicrustacea</taxon>
        <taxon>Malacostraca</taxon>
        <taxon>Eumalacostraca</taxon>
        <taxon>Peracarida</taxon>
        <taxon>Amphipoda</taxon>
        <taxon>Amphilochidea</taxon>
        <taxon>Lysianassida</taxon>
        <taxon>Lysianassidira</taxon>
        <taxon>Lysianassoidea</taxon>
        <taxon>Lysianassidae</taxon>
        <taxon>Hirondellea</taxon>
    </lineage>
</organism>
<comment type="subcellular location">
    <subcellularLocation>
        <location evidence="1">Membrane</location>
    </subcellularLocation>
</comment>
<dbReference type="PANTHER" id="PTHR11863">
    <property type="entry name" value="STEROL DESATURASE"/>
    <property type="match status" value="1"/>
</dbReference>
<protein>
    <submittedName>
        <fullName evidence="7">Sterol desaturase</fullName>
    </submittedName>
</protein>
<dbReference type="GO" id="GO:0005506">
    <property type="term" value="F:iron ion binding"/>
    <property type="evidence" value="ECO:0007669"/>
    <property type="project" value="InterPro"/>
</dbReference>
<dbReference type="GO" id="GO:0008610">
    <property type="term" value="P:lipid biosynthetic process"/>
    <property type="evidence" value="ECO:0007669"/>
    <property type="project" value="InterPro"/>
</dbReference>
<dbReference type="GO" id="GO:0016491">
    <property type="term" value="F:oxidoreductase activity"/>
    <property type="evidence" value="ECO:0007669"/>
    <property type="project" value="InterPro"/>
</dbReference>
<keyword evidence="4 5" id="KW-0472">Membrane</keyword>
<evidence type="ECO:0000313" key="7">
    <source>
        <dbReference type="EMBL" id="LAC28488.1"/>
    </source>
</evidence>
<dbReference type="GO" id="GO:0016020">
    <property type="term" value="C:membrane"/>
    <property type="evidence" value="ECO:0007669"/>
    <property type="project" value="UniProtKB-SubCell"/>
</dbReference>
<evidence type="ECO:0000256" key="1">
    <source>
        <dbReference type="ARBA" id="ARBA00004370"/>
    </source>
</evidence>
<feature type="transmembrane region" description="Helical" evidence="5">
    <location>
        <begin position="133"/>
        <end position="156"/>
    </location>
</feature>
<feature type="transmembrane region" description="Helical" evidence="5">
    <location>
        <begin position="78"/>
        <end position="100"/>
    </location>
</feature>
<evidence type="ECO:0000256" key="5">
    <source>
        <dbReference type="SAM" id="Phobius"/>
    </source>
</evidence>
<dbReference type="AlphaFoldDB" id="A0A6A7GB43"/>
<feature type="transmembrane region" description="Helical" evidence="5">
    <location>
        <begin position="227"/>
        <end position="248"/>
    </location>
</feature>
<dbReference type="InterPro" id="IPR050307">
    <property type="entry name" value="Sterol_Desaturase_Related"/>
</dbReference>
<keyword evidence="3 5" id="KW-1133">Transmembrane helix</keyword>
<proteinExistence type="evidence at transcript level"/>
<evidence type="ECO:0000256" key="3">
    <source>
        <dbReference type="ARBA" id="ARBA00022989"/>
    </source>
</evidence>
<dbReference type="InterPro" id="IPR006694">
    <property type="entry name" value="Fatty_acid_hydroxylase"/>
</dbReference>
<feature type="transmembrane region" description="Helical" evidence="5">
    <location>
        <begin position="168"/>
        <end position="189"/>
    </location>
</feature>